<dbReference type="InterPro" id="IPR016909">
    <property type="entry name" value="rRNA_lsu_MeTfrase_F"/>
</dbReference>
<evidence type="ECO:0000256" key="7">
    <source>
        <dbReference type="SAM" id="MobiDB-lite"/>
    </source>
</evidence>
<protein>
    <recommendedName>
        <fullName evidence="6">Ribosomal RNA large subunit methyltransferase F</fullName>
        <ecNumber evidence="6">2.1.1.181</ecNumber>
    </recommendedName>
    <alternativeName>
        <fullName evidence="6">23S rRNA mA1618 methyltransferase</fullName>
    </alternativeName>
    <alternativeName>
        <fullName evidence="6">rRNA adenine N-6-methyltransferase</fullName>
    </alternativeName>
</protein>
<proteinExistence type="inferred from homology"/>
<dbReference type="Proteomes" id="UP001163739">
    <property type="component" value="Chromosome"/>
</dbReference>
<dbReference type="Pfam" id="PF05971">
    <property type="entry name" value="Methyltransf_10"/>
    <property type="match status" value="1"/>
</dbReference>
<comment type="similarity">
    <text evidence="6">Belongs to the methyltransferase superfamily. METTL16/RlmF family.</text>
</comment>
<keyword evidence="1 6" id="KW-0963">Cytoplasm</keyword>
<keyword evidence="2 6" id="KW-0698">rRNA processing</keyword>
<evidence type="ECO:0000256" key="2">
    <source>
        <dbReference type="ARBA" id="ARBA00022552"/>
    </source>
</evidence>
<evidence type="ECO:0000256" key="1">
    <source>
        <dbReference type="ARBA" id="ARBA00022490"/>
    </source>
</evidence>
<dbReference type="PANTHER" id="PTHR13393:SF0">
    <property type="entry name" value="RNA N6-ADENOSINE-METHYLTRANSFERASE METTL16"/>
    <property type="match status" value="1"/>
</dbReference>
<dbReference type="GO" id="GO:0052907">
    <property type="term" value="F:23S rRNA (adenine(1618)-N(6))-methyltransferase activity"/>
    <property type="evidence" value="ECO:0007669"/>
    <property type="project" value="UniProtKB-EC"/>
</dbReference>
<keyword evidence="5 6" id="KW-0949">S-adenosyl-L-methionine</keyword>
<reference evidence="8" key="1">
    <citation type="submission" date="2022-06" db="EMBL/GenBank/DDBJ databases">
        <title>Alkalimarinus sp. nov., isolated from gut of a Alitta virens.</title>
        <authorList>
            <person name="Yang A.I."/>
            <person name="Shin N.-R."/>
        </authorList>
    </citation>
    <scope>NUCLEOTIDE SEQUENCE</scope>
    <source>
        <strain evidence="8">A2M4</strain>
    </source>
</reference>
<dbReference type="HAMAP" id="MF_01848">
    <property type="entry name" value="23SrRNA_methyltr_F"/>
    <property type="match status" value="1"/>
</dbReference>
<dbReference type="NCBIfam" id="NF008725">
    <property type="entry name" value="PRK11727.1"/>
    <property type="match status" value="1"/>
</dbReference>
<gene>
    <name evidence="6 8" type="primary">rlmF</name>
    <name evidence="8" type="ORF">NKI27_14900</name>
</gene>
<evidence type="ECO:0000256" key="6">
    <source>
        <dbReference type="HAMAP-Rule" id="MF_01848"/>
    </source>
</evidence>
<dbReference type="PANTHER" id="PTHR13393">
    <property type="entry name" value="SAM-DEPENDENT METHYLTRANSFERASE"/>
    <property type="match status" value="1"/>
</dbReference>
<evidence type="ECO:0000313" key="8">
    <source>
        <dbReference type="EMBL" id="UZE95342.1"/>
    </source>
</evidence>
<evidence type="ECO:0000313" key="9">
    <source>
        <dbReference type="Proteomes" id="UP001163739"/>
    </source>
</evidence>
<dbReference type="RefSeq" id="WP_265046831.1">
    <property type="nucleotide sequence ID" value="NZ_CP100390.1"/>
</dbReference>
<evidence type="ECO:0000256" key="5">
    <source>
        <dbReference type="ARBA" id="ARBA00022691"/>
    </source>
</evidence>
<accession>A0ABY6MZZ2</accession>
<name>A0ABY6MZZ2_9ALTE</name>
<keyword evidence="4 6" id="KW-0808">Transferase</keyword>
<organism evidence="8 9">
    <name type="scientific">Alkalimarinus alittae</name>
    <dbReference type="NCBI Taxonomy" id="2961619"/>
    <lineage>
        <taxon>Bacteria</taxon>
        <taxon>Pseudomonadati</taxon>
        <taxon>Pseudomonadota</taxon>
        <taxon>Gammaproteobacteria</taxon>
        <taxon>Alteromonadales</taxon>
        <taxon>Alteromonadaceae</taxon>
        <taxon>Alkalimarinus</taxon>
    </lineage>
</organism>
<evidence type="ECO:0000256" key="4">
    <source>
        <dbReference type="ARBA" id="ARBA00022679"/>
    </source>
</evidence>
<comment type="subcellular location">
    <subcellularLocation>
        <location evidence="6">Cytoplasm</location>
    </subcellularLocation>
</comment>
<keyword evidence="9" id="KW-1185">Reference proteome</keyword>
<dbReference type="PIRSF" id="PIRSF029038">
    <property type="entry name" value="Mtase_YbiN_prd"/>
    <property type="match status" value="1"/>
</dbReference>
<dbReference type="InterPro" id="IPR029063">
    <property type="entry name" value="SAM-dependent_MTases_sf"/>
</dbReference>
<dbReference type="InterPro" id="IPR010286">
    <property type="entry name" value="METTL16/RlmF"/>
</dbReference>
<comment type="catalytic activity">
    <reaction evidence="6">
        <text>adenosine(1618) in 23S rRNA + S-adenosyl-L-methionine = N(6)-methyladenosine(1618) in 23S rRNA + S-adenosyl-L-homocysteine + H(+)</text>
        <dbReference type="Rhea" id="RHEA:16497"/>
        <dbReference type="Rhea" id="RHEA-COMP:10229"/>
        <dbReference type="Rhea" id="RHEA-COMP:10231"/>
        <dbReference type="ChEBI" id="CHEBI:15378"/>
        <dbReference type="ChEBI" id="CHEBI:57856"/>
        <dbReference type="ChEBI" id="CHEBI:59789"/>
        <dbReference type="ChEBI" id="CHEBI:74411"/>
        <dbReference type="ChEBI" id="CHEBI:74449"/>
        <dbReference type="EC" id="2.1.1.181"/>
    </reaction>
</comment>
<keyword evidence="3 6" id="KW-0489">Methyltransferase</keyword>
<dbReference type="EC" id="2.1.1.181" evidence="6"/>
<dbReference type="EMBL" id="CP100390">
    <property type="protein sequence ID" value="UZE95342.1"/>
    <property type="molecule type" value="Genomic_DNA"/>
</dbReference>
<dbReference type="SUPFAM" id="SSF53335">
    <property type="entry name" value="S-adenosyl-L-methionine-dependent methyltransferases"/>
    <property type="match status" value="1"/>
</dbReference>
<feature type="region of interest" description="Disordered" evidence="7">
    <location>
        <begin position="1"/>
        <end position="26"/>
    </location>
</feature>
<dbReference type="CDD" id="cd02440">
    <property type="entry name" value="AdoMet_MTases"/>
    <property type="match status" value="1"/>
</dbReference>
<comment type="function">
    <text evidence="6">Specifically methylates the adenine in position 1618 of 23S rRNA.</text>
</comment>
<evidence type="ECO:0000256" key="3">
    <source>
        <dbReference type="ARBA" id="ARBA00022603"/>
    </source>
</evidence>
<sequence>MKSTRGSKSSVKKVTKKGDLHPRNPHRGRYDLMALCKACPELNRFIKPNPKGDNTINFSDEKAVLCLNKALLAHYYHVTNWTIPNGYLCPPIPGRADYIHYVADLVIQSALAKPIRVLDVGTGANCIYPIIGSQSYDWEFVASDIDPVSVSAASTIVNANKVLKGKVDVVLQKSTDNIFQGVIKSGDRFALTICNPPFHSSLAEAKAGSQRKWNNLNKHSSGTGLAKNKIESKLNFGGQKAELWCQGGEIAFLTRMAQESVGFGHQVAWFTSLVSKSENVKPIKALLTQLGVNEIKVIEMSQGQKISRLIAWCFPHK</sequence>
<dbReference type="Gene3D" id="3.40.50.150">
    <property type="entry name" value="Vaccinia Virus protein VP39"/>
    <property type="match status" value="1"/>
</dbReference>